<name>A0A6L9MZW3_9ALTE</name>
<evidence type="ECO:0000256" key="4">
    <source>
        <dbReference type="ARBA" id="ARBA00022967"/>
    </source>
</evidence>
<dbReference type="InterPro" id="IPR027417">
    <property type="entry name" value="P-loop_NTPase"/>
</dbReference>
<dbReference type="Pfam" id="PF00005">
    <property type="entry name" value="ABC_tran"/>
    <property type="match status" value="1"/>
</dbReference>
<keyword evidence="3 7" id="KW-0067">ATP-binding</keyword>
<dbReference type="InterPro" id="IPR003439">
    <property type="entry name" value="ABC_transporter-like_ATP-bd"/>
</dbReference>
<dbReference type="SMART" id="SM00382">
    <property type="entry name" value="AAA"/>
    <property type="match status" value="1"/>
</dbReference>
<comment type="function">
    <text evidence="5">Part of the ABC transporter complex HmuTUV involved in hemin import. Responsible for energy coupling to the transport system.</text>
</comment>
<dbReference type="SUPFAM" id="SSF52540">
    <property type="entry name" value="P-loop containing nucleoside triphosphate hydrolases"/>
    <property type="match status" value="1"/>
</dbReference>
<keyword evidence="4" id="KW-1278">Translocase</keyword>
<feature type="domain" description="ABC transporter" evidence="6">
    <location>
        <begin position="2"/>
        <end position="240"/>
    </location>
</feature>
<dbReference type="Gene3D" id="3.40.50.300">
    <property type="entry name" value="P-loop containing nucleotide triphosphate hydrolases"/>
    <property type="match status" value="1"/>
</dbReference>
<evidence type="ECO:0000313" key="8">
    <source>
        <dbReference type="Proteomes" id="UP000478837"/>
    </source>
</evidence>
<proteinExistence type="predicted"/>
<evidence type="ECO:0000313" key="7">
    <source>
        <dbReference type="EMBL" id="NDW23270.1"/>
    </source>
</evidence>
<evidence type="ECO:0000259" key="6">
    <source>
        <dbReference type="PROSITE" id="PS50893"/>
    </source>
</evidence>
<reference evidence="7 8" key="1">
    <citation type="submission" date="2020-01" db="EMBL/GenBank/DDBJ databases">
        <title>Genomes of bacteria type strains.</title>
        <authorList>
            <person name="Chen J."/>
            <person name="Zhu S."/>
            <person name="Yang J."/>
        </authorList>
    </citation>
    <scope>NUCLEOTIDE SEQUENCE [LARGE SCALE GENOMIC DNA]</scope>
    <source>
        <strain evidence="7 8">LMG 22958</strain>
    </source>
</reference>
<evidence type="ECO:0000256" key="5">
    <source>
        <dbReference type="ARBA" id="ARBA00037066"/>
    </source>
</evidence>
<dbReference type="EMBL" id="JAAAWP010000018">
    <property type="protein sequence ID" value="NDW23270.1"/>
    <property type="molecule type" value="Genomic_DNA"/>
</dbReference>
<keyword evidence="1" id="KW-0813">Transport</keyword>
<dbReference type="NCBIfam" id="NF010068">
    <property type="entry name" value="PRK13548.1"/>
    <property type="match status" value="1"/>
</dbReference>
<dbReference type="AlphaFoldDB" id="A0A6L9MZW3"/>
<dbReference type="PANTHER" id="PTHR42794">
    <property type="entry name" value="HEMIN IMPORT ATP-BINDING PROTEIN HMUV"/>
    <property type="match status" value="1"/>
</dbReference>
<dbReference type="PROSITE" id="PS00211">
    <property type="entry name" value="ABC_TRANSPORTER_1"/>
    <property type="match status" value="1"/>
</dbReference>
<dbReference type="PANTHER" id="PTHR42794:SF1">
    <property type="entry name" value="HEMIN IMPORT ATP-BINDING PROTEIN HMUV"/>
    <property type="match status" value="1"/>
</dbReference>
<evidence type="ECO:0000256" key="3">
    <source>
        <dbReference type="ARBA" id="ARBA00022840"/>
    </source>
</evidence>
<evidence type="ECO:0000256" key="2">
    <source>
        <dbReference type="ARBA" id="ARBA00022741"/>
    </source>
</evidence>
<dbReference type="CDD" id="cd03214">
    <property type="entry name" value="ABC_Iron-Siderophores_B12_Hemin"/>
    <property type="match status" value="1"/>
</dbReference>
<dbReference type="PROSITE" id="PS50893">
    <property type="entry name" value="ABC_TRANSPORTER_2"/>
    <property type="match status" value="1"/>
</dbReference>
<accession>A0A6L9MZW3</accession>
<dbReference type="RefSeq" id="WP_163112868.1">
    <property type="nucleotide sequence ID" value="NZ_JAAAWP010000018.1"/>
</dbReference>
<keyword evidence="2" id="KW-0547">Nucleotide-binding</keyword>
<keyword evidence="8" id="KW-1185">Reference proteome</keyword>
<gene>
    <name evidence="7" type="ORF">GTW09_17280</name>
</gene>
<dbReference type="GO" id="GO:0016887">
    <property type="term" value="F:ATP hydrolysis activity"/>
    <property type="evidence" value="ECO:0007669"/>
    <property type="project" value="InterPro"/>
</dbReference>
<dbReference type="GO" id="GO:0005524">
    <property type="term" value="F:ATP binding"/>
    <property type="evidence" value="ECO:0007669"/>
    <property type="project" value="UniProtKB-KW"/>
</dbReference>
<comment type="caution">
    <text evidence="7">The sequence shown here is derived from an EMBL/GenBank/DDBJ whole genome shotgun (WGS) entry which is preliminary data.</text>
</comment>
<dbReference type="InterPro" id="IPR003593">
    <property type="entry name" value="AAA+_ATPase"/>
</dbReference>
<protein>
    <submittedName>
        <fullName evidence="7">Heme ABC transporter ATP-binding protein</fullName>
    </submittedName>
</protein>
<sequence>MFETNNLSVRVGNTTLLNNITVHFHSNQLSAILGANGAGKSTLLKVLSGDLAPSSGTVNLCGQKLHEWPAGELATTRAIMAQQRRPQFAFTVLEYLMLARHAWVESKQQSIEFTDTIVQRLELQSFLQRPITQLSGGEWQRVQFARAWLQVLSHEGVKNKVLLLDEPTAALDIYQQGRFFSLLKEFMTEGGTVLIVLHDINQAARIADAMLLLNQGHVVASGRTQDVFSESHLNRCFNVSGSVQHHGDNHAYFHYL</sequence>
<evidence type="ECO:0000256" key="1">
    <source>
        <dbReference type="ARBA" id="ARBA00022448"/>
    </source>
</evidence>
<dbReference type="Proteomes" id="UP000478837">
    <property type="component" value="Unassembled WGS sequence"/>
</dbReference>
<organism evidence="7 8">
    <name type="scientific">Alteromonas hispanica</name>
    <dbReference type="NCBI Taxonomy" id="315421"/>
    <lineage>
        <taxon>Bacteria</taxon>
        <taxon>Pseudomonadati</taxon>
        <taxon>Pseudomonadota</taxon>
        <taxon>Gammaproteobacteria</taxon>
        <taxon>Alteromonadales</taxon>
        <taxon>Alteromonadaceae</taxon>
        <taxon>Alteromonas/Salinimonas group</taxon>
        <taxon>Alteromonas</taxon>
    </lineage>
</organism>
<dbReference type="InterPro" id="IPR017871">
    <property type="entry name" value="ABC_transporter-like_CS"/>
</dbReference>